<proteinExistence type="predicted"/>
<dbReference type="SUPFAM" id="SSF54695">
    <property type="entry name" value="POZ domain"/>
    <property type="match status" value="1"/>
</dbReference>
<dbReference type="EMBL" id="CASHTH010003476">
    <property type="protein sequence ID" value="CAI8045499.1"/>
    <property type="molecule type" value="Genomic_DNA"/>
</dbReference>
<evidence type="ECO:0000313" key="4">
    <source>
        <dbReference type="Proteomes" id="UP001174909"/>
    </source>
</evidence>
<name>A0AA35TD00_GEOBA</name>
<sequence length="881" mass="98091">MVRCGCCCAHVQCARTTCAAGGWLYSCTCTYVRIFRCAKREGGVGPARVSCQRFFSMDKVKQSRSLEDIAGRWKVQDVPVETGLLVDDLGEATVAASRELRGLVLVLEAQGDVLWEVAPIAHEDVPLFETTSAYLHKNSLTFLGGGHGWSVTFVVKGEPEKGWMVLESEEEGVELLLSLAKENSVVELVDDQFSLSRALEESLFPDIHFVCCDGRKVEAHRAVLAAAYPSMEEKDWEAVFQTQPRGKCCRLLSCIYSDCLPANLKREEAMQVVEWLKEHPSLERLTCLVTTFIRANDMKQRLTRMIDDLLTLLQDAKKTVSSADVSDPVTVKYTLKQLSKDAVLGGAKVCLLCHMYAKNKSGMGKADWKVVLEHLRFRVVGLLDLVKEVAEEAVRRWEGLTQDQQMEIATELIPDIEQAWDMFLSYGSTLSQSLREGLPAKSEPERGTTVSMVLHLLSHGSERKRLRKIRKELLESVEMAQSKREWWERCSEEEKAGQVLNVVGKLVNEIEDLQESMAARKRHLLLDNGLEWKTFRSYVDIACTYMSWGLQKVLALKDSVKQLLLDGLQFVGKSEVNEAALCLGLLEAEELESLVEEDGGEKLAEHLFSLGLASPPGPRRSTESALAQGCVELAASQQFADMEFVLGETVIPAHRVIMASRSNWVCQALQSGMREATERRIMVSGVDEHAFHLLIKFLYGAPLSITAMNTETVFELMVVADRYDSQYLAQACERQLVSRIEDSSVFQLLTVAETLGKSLREACLKYILRQPNVIVDADGFSSLTEELQQEIRELLAAQNPALALRHSHPGPAAAGSSSSSQASSEDEEELQPQSGAPEWDEALDNLRGVLGPDIDDDVLSDLLLMADMDINRAVNYYLNTL</sequence>
<dbReference type="CDD" id="cd18186">
    <property type="entry name" value="BTB_POZ_ZBTB_KLHL-like"/>
    <property type="match status" value="1"/>
</dbReference>
<evidence type="ECO:0000259" key="2">
    <source>
        <dbReference type="PROSITE" id="PS50097"/>
    </source>
</evidence>
<organism evidence="3 4">
    <name type="scientific">Geodia barretti</name>
    <name type="common">Barrett's horny sponge</name>
    <dbReference type="NCBI Taxonomy" id="519541"/>
    <lineage>
        <taxon>Eukaryota</taxon>
        <taxon>Metazoa</taxon>
        <taxon>Porifera</taxon>
        <taxon>Demospongiae</taxon>
        <taxon>Heteroscleromorpha</taxon>
        <taxon>Tetractinellida</taxon>
        <taxon>Astrophorina</taxon>
        <taxon>Geodiidae</taxon>
        <taxon>Geodia</taxon>
    </lineage>
</organism>
<dbReference type="AlphaFoldDB" id="A0AA35TD00"/>
<comment type="caution">
    <text evidence="3">The sequence shown here is derived from an EMBL/GenBank/DDBJ whole genome shotgun (WGS) entry which is preliminary data.</text>
</comment>
<dbReference type="PROSITE" id="PS50097">
    <property type="entry name" value="BTB"/>
    <property type="match status" value="1"/>
</dbReference>
<dbReference type="CDD" id="cd14733">
    <property type="entry name" value="BACK"/>
    <property type="match status" value="1"/>
</dbReference>
<accession>A0AA35TD00</accession>
<dbReference type="Proteomes" id="UP001174909">
    <property type="component" value="Unassembled WGS sequence"/>
</dbReference>
<dbReference type="PROSITE" id="PS51257">
    <property type="entry name" value="PROKAR_LIPOPROTEIN"/>
    <property type="match status" value="1"/>
</dbReference>
<gene>
    <name evidence="3" type="ORF">GBAR_LOCUS25172</name>
</gene>
<protein>
    <submittedName>
        <fullName evidence="3">BTB/POZ domain-containing protein 9</fullName>
    </submittedName>
</protein>
<feature type="domain" description="BTB" evidence="2">
    <location>
        <begin position="640"/>
        <end position="707"/>
    </location>
</feature>
<evidence type="ECO:0000256" key="1">
    <source>
        <dbReference type="SAM" id="MobiDB-lite"/>
    </source>
</evidence>
<reference evidence="3" key="1">
    <citation type="submission" date="2023-03" db="EMBL/GenBank/DDBJ databases">
        <authorList>
            <person name="Steffen K."/>
            <person name="Cardenas P."/>
        </authorList>
    </citation>
    <scope>NUCLEOTIDE SEQUENCE</scope>
</reference>
<dbReference type="PANTHER" id="PTHR24413">
    <property type="entry name" value="SPECKLE-TYPE POZ PROTEIN"/>
    <property type="match status" value="1"/>
</dbReference>
<dbReference type="InterPro" id="IPR000210">
    <property type="entry name" value="BTB/POZ_dom"/>
</dbReference>
<dbReference type="InterPro" id="IPR011333">
    <property type="entry name" value="SKP1/BTB/POZ_sf"/>
</dbReference>
<keyword evidence="4" id="KW-1185">Reference proteome</keyword>
<dbReference type="Pfam" id="PF00651">
    <property type="entry name" value="BTB"/>
    <property type="match status" value="1"/>
</dbReference>
<dbReference type="Gene3D" id="3.30.710.10">
    <property type="entry name" value="Potassium Channel Kv1.1, Chain A"/>
    <property type="match status" value="2"/>
</dbReference>
<evidence type="ECO:0000313" key="3">
    <source>
        <dbReference type="EMBL" id="CAI8045499.1"/>
    </source>
</evidence>
<feature type="region of interest" description="Disordered" evidence="1">
    <location>
        <begin position="806"/>
        <end position="835"/>
    </location>
</feature>
<dbReference type="SMART" id="SM00225">
    <property type="entry name" value="BTB"/>
    <property type="match status" value="1"/>
</dbReference>
<feature type="compositionally biased region" description="Low complexity" evidence="1">
    <location>
        <begin position="809"/>
        <end position="823"/>
    </location>
</feature>